<dbReference type="EMBL" id="LYXE01000050">
    <property type="protein sequence ID" value="PDW00257.1"/>
    <property type="molecule type" value="Genomic_DNA"/>
</dbReference>
<dbReference type="AlphaFoldDB" id="A0A2H3KPX1"/>
<protein>
    <recommendedName>
        <fullName evidence="3">DUF1788 domain-containing protein</fullName>
    </recommendedName>
</protein>
<evidence type="ECO:0000313" key="1">
    <source>
        <dbReference type="EMBL" id="PDW00257.1"/>
    </source>
</evidence>
<accession>A0A2H3KPX1</accession>
<keyword evidence="2" id="KW-1185">Reference proteome</keyword>
<dbReference type="RefSeq" id="WP_097651213.1">
    <property type="nucleotide sequence ID" value="NZ_LYXE01000050.1"/>
</dbReference>
<proteinExistence type="predicted"/>
<reference evidence="1 2" key="1">
    <citation type="submission" date="2016-05" db="EMBL/GenBank/DDBJ databases">
        <authorList>
            <person name="Lavstsen T."/>
            <person name="Jespersen J.S."/>
        </authorList>
    </citation>
    <scope>NUCLEOTIDE SEQUENCE [LARGE SCALE GENOMIC DNA]</scope>
    <source>
        <strain evidence="1 2">B7-9</strain>
    </source>
</reference>
<evidence type="ECO:0000313" key="2">
    <source>
        <dbReference type="Proteomes" id="UP000220922"/>
    </source>
</evidence>
<name>A0A2H3KPX1_9CHLR</name>
<sequence length="193" mass="21748">MSDLADRMLFLKQRLQQAYDGIGHSHGRPYVYFVYPPEQERTVRRLVDEELRNEASLTFCHLDVLSIVLQSTAGQEARREQLLADPVKGAGAADSIMRLWARRVADAITTTLQPEQSGRPVIVLRGLAALHPLGTPTSMMEALAEQEPRDPRTNKVIPIVLLVPGVRPAQSSRTYLFLGQERLRQSFYRGEEV</sequence>
<dbReference type="Proteomes" id="UP000220922">
    <property type="component" value="Unassembled WGS sequence"/>
</dbReference>
<dbReference type="OrthoDB" id="9832504at2"/>
<evidence type="ECO:0008006" key="3">
    <source>
        <dbReference type="Google" id="ProtNLM"/>
    </source>
</evidence>
<comment type="caution">
    <text evidence="1">The sequence shown here is derived from an EMBL/GenBank/DDBJ whole genome shotgun (WGS) entry which is preliminary data.</text>
</comment>
<gene>
    <name evidence="1" type="ORF">A9Q02_10585</name>
</gene>
<organism evidence="1 2">
    <name type="scientific">Candidatus Chloroploca asiatica</name>
    <dbReference type="NCBI Taxonomy" id="1506545"/>
    <lineage>
        <taxon>Bacteria</taxon>
        <taxon>Bacillati</taxon>
        <taxon>Chloroflexota</taxon>
        <taxon>Chloroflexia</taxon>
        <taxon>Chloroflexales</taxon>
        <taxon>Chloroflexineae</taxon>
        <taxon>Oscillochloridaceae</taxon>
        <taxon>Candidatus Chloroploca</taxon>
    </lineage>
</organism>